<evidence type="ECO:0000313" key="2">
    <source>
        <dbReference type="EMBL" id="TPN86874.1"/>
    </source>
</evidence>
<feature type="signal peptide" evidence="1">
    <location>
        <begin position="1"/>
        <end position="19"/>
    </location>
</feature>
<keyword evidence="3" id="KW-1185">Reference proteome</keyword>
<dbReference type="AlphaFoldDB" id="A0A504J8H2"/>
<dbReference type="EMBL" id="VFWZ01000002">
    <property type="protein sequence ID" value="TPN86874.1"/>
    <property type="molecule type" value="Genomic_DNA"/>
</dbReference>
<gene>
    <name evidence="2" type="ORF">FHK87_04530</name>
</gene>
<keyword evidence="1" id="KW-0732">Signal</keyword>
<proteinExistence type="predicted"/>
<reference evidence="2 3" key="1">
    <citation type="submission" date="2019-06" db="EMBL/GenBank/DDBJ databases">
        <authorList>
            <person name="Meng X."/>
        </authorList>
    </citation>
    <scope>NUCLEOTIDE SEQUENCE [LARGE SCALE GENOMIC DNA]</scope>
    <source>
        <strain evidence="2 3">M625</strain>
    </source>
</reference>
<dbReference type="RefSeq" id="WP_140590469.1">
    <property type="nucleotide sequence ID" value="NZ_VFWZ01000002.1"/>
</dbReference>
<dbReference type="Proteomes" id="UP000315540">
    <property type="component" value="Unassembled WGS sequence"/>
</dbReference>
<evidence type="ECO:0008006" key="4">
    <source>
        <dbReference type="Google" id="ProtNLM"/>
    </source>
</evidence>
<dbReference type="OrthoDB" id="9766361at2"/>
<feature type="chain" id="PRO_5021385649" description="DUF4198 domain-containing protein" evidence="1">
    <location>
        <begin position="20"/>
        <end position="260"/>
    </location>
</feature>
<accession>A0A504J8H2</accession>
<evidence type="ECO:0000313" key="3">
    <source>
        <dbReference type="Proteomes" id="UP000315540"/>
    </source>
</evidence>
<sequence>MKTKFATFLLFVCMVQAVAAQHIYFFAGGNRNLKRDEITILHKNKNNENTKYKMVYDWIRIDVSKGKHDLQIKSSEFDQPKLLSVDLTKENALFFEINLSDTSWKVLKKSKEEAPTTVTYDFEVFEKENNLTSRLKDHPKTKWDTQSLKKYLTSKNEGMEGIYEVYSKHHSKSSYTLGIVKNGSNYDIIYLSGGNDNWKQGDLKGRLITTGAENTFKVDWYMSDKFLEKDHYAEFYEKNRLGIVLSNQTLYYIKTFPVVD</sequence>
<name>A0A504J8H2_9FLAO</name>
<comment type="caution">
    <text evidence="2">The sequence shown here is derived from an EMBL/GenBank/DDBJ whole genome shotgun (WGS) entry which is preliminary data.</text>
</comment>
<protein>
    <recommendedName>
        <fullName evidence="4">DUF4198 domain-containing protein</fullName>
    </recommendedName>
</protein>
<organism evidence="2 3">
    <name type="scientific">Aquimarina algicola</name>
    <dbReference type="NCBI Taxonomy" id="2589995"/>
    <lineage>
        <taxon>Bacteria</taxon>
        <taxon>Pseudomonadati</taxon>
        <taxon>Bacteroidota</taxon>
        <taxon>Flavobacteriia</taxon>
        <taxon>Flavobacteriales</taxon>
        <taxon>Flavobacteriaceae</taxon>
        <taxon>Aquimarina</taxon>
    </lineage>
</organism>
<evidence type="ECO:0000256" key="1">
    <source>
        <dbReference type="SAM" id="SignalP"/>
    </source>
</evidence>